<protein>
    <submittedName>
        <fullName evidence="2">MIR domain protein</fullName>
        <ecNumber evidence="2">2.7.7.7</ecNumber>
        <ecNumber evidence="2">3.4.24.69</ecNumber>
    </submittedName>
</protein>
<feature type="region of interest" description="Disordered" evidence="1">
    <location>
        <begin position="762"/>
        <end position="796"/>
    </location>
</feature>
<reference evidence="2 3" key="1">
    <citation type="submission" date="2011-07" db="EMBL/GenBank/DDBJ databases">
        <authorList>
            <person name="Coyne R."/>
            <person name="Brami D."/>
            <person name="Johnson J."/>
            <person name="Hostetler J."/>
            <person name="Hannick L."/>
            <person name="Clark T."/>
            <person name="Cassidy-Hanley D."/>
            <person name="Inman J."/>
        </authorList>
    </citation>
    <scope>NUCLEOTIDE SEQUENCE [LARGE SCALE GENOMIC DNA]</scope>
    <source>
        <strain evidence="2 3">G5</strain>
    </source>
</reference>
<keyword evidence="2" id="KW-0808">Transferase</keyword>
<organism evidence="2 3">
    <name type="scientific">Ichthyophthirius multifiliis</name>
    <name type="common">White spot disease agent</name>
    <name type="synonym">Ich</name>
    <dbReference type="NCBI Taxonomy" id="5932"/>
    <lineage>
        <taxon>Eukaryota</taxon>
        <taxon>Sar</taxon>
        <taxon>Alveolata</taxon>
        <taxon>Ciliophora</taxon>
        <taxon>Intramacronucleata</taxon>
        <taxon>Oligohymenophorea</taxon>
        <taxon>Hymenostomatida</taxon>
        <taxon>Ophryoglenina</taxon>
        <taxon>Ichthyophthirius</taxon>
    </lineage>
</organism>
<dbReference type="InterPro" id="IPR035910">
    <property type="entry name" value="RyR/IP3R_RIH_dom_sf"/>
</dbReference>
<dbReference type="GeneID" id="14904402"/>
<feature type="compositionally biased region" description="Polar residues" evidence="1">
    <location>
        <begin position="768"/>
        <end position="785"/>
    </location>
</feature>
<dbReference type="eggNOG" id="KOG3533">
    <property type="taxonomic scope" value="Eukaryota"/>
</dbReference>
<keyword evidence="2" id="KW-0378">Hydrolase</keyword>
<dbReference type="PANTHER" id="PTHR13715">
    <property type="entry name" value="RYANODINE RECEPTOR AND IP3 RECEPTOR"/>
    <property type="match status" value="1"/>
</dbReference>
<proteinExistence type="predicted"/>
<dbReference type="EMBL" id="GL984263">
    <property type="protein sequence ID" value="EGR28322.1"/>
    <property type="molecule type" value="Genomic_DNA"/>
</dbReference>
<dbReference type="GO" id="GO:0004222">
    <property type="term" value="F:metalloendopeptidase activity"/>
    <property type="evidence" value="ECO:0007669"/>
    <property type="project" value="UniProtKB-EC"/>
</dbReference>
<dbReference type="RefSeq" id="XP_004027667.1">
    <property type="nucleotide sequence ID" value="XM_004027618.1"/>
</dbReference>
<keyword evidence="3" id="KW-1185">Reference proteome</keyword>
<accession>G0R2I1</accession>
<dbReference type="InParanoid" id="G0R2I1"/>
<sequence>MAVQIKEKQEEKKIENETKAEICQLIIFFFNKRIDYLVDNFLTFFDQIGVQKIDNKYQSINIQKNNIFLKIIQFCFKQTKYGIYNKIQFQDFTGNQFPDLDNILQKKNNNTKSKNFILPSLFMIFYLTNDNKLEEILLEIILKLFSQQKIFIQNLKTIQVLFDKSEIHPYKVKKQINFNIIKKSYYKIVYQISKISLKILQKNQDNKQIIIIPSDFYQNYIIKYTTSQYSFTSYQTYMQFLDLYFTQIDKNRQKTFSFQEGHIPIINLIKQCQNHLTKYLKQQQNINNSLNIQSLQTKQIQILVLLRTLYQILICFAVHNEENQQILQKQIPLFMDEIAFDFGQIDLLTSIYINNKLLCESFSETNFKQVQNSINEYGRQPRFLQILSIIQKIKIQEQKKDYFLTENQIKIFNWLLPNQFTEKEEYKKYDKLLFGQTEYKKLCLRFDLSLELEFYKNSQNIILSNFLKKSTQNFNFQIDIPFQYHAVLVDLFLLSIQGEEGFSINVQKIKNVFPLDYVFSILCEKDDLLNTHNEEEISQKNMLQNNQYSIFYEDIQQNEENINNNSFSVLKPKILDLVTKTYFNKNLPMIESITKYKEILIKFLKQEIERFILFFKKNATLPSLYSQFFFNYFLPFSQSYLLYIINKEAPLQEDKIQREDFILLETLAITITQQVHNDYFQQISSFISLINPSLNFQIQNNQNTSLQKPYNFFSNIKEILPEEITKIYQIQPVEVTKNKNKKNKKKNSTLTIFLPKQIIKPGYHPKTTKYQQNNQDSLPKQNQYKNPKRKNLLNPQRKSKISLKIKFFLKISSRKSYNTFLNLQKTTLKFPQ</sequence>
<dbReference type="GO" id="GO:0006816">
    <property type="term" value="P:calcium ion transport"/>
    <property type="evidence" value="ECO:0007669"/>
    <property type="project" value="InterPro"/>
</dbReference>
<dbReference type="GO" id="GO:0003887">
    <property type="term" value="F:DNA-directed DNA polymerase activity"/>
    <property type="evidence" value="ECO:0007669"/>
    <property type="project" value="UniProtKB-EC"/>
</dbReference>
<dbReference type="STRING" id="857967.G0R2I1"/>
<dbReference type="OrthoDB" id="76898at2759"/>
<keyword evidence="2" id="KW-0548">Nucleotidyltransferase</keyword>
<gene>
    <name evidence="2" type="ORF">IMG5_178370</name>
</gene>
<dbReference type="InterPro" id="IPR015925">
    <property type="entry name" value="Ryanodine_IP3_receptor"/>
</dbReference>
<name>G0R2I1_ICHMU</name>
<dbReference type="AlphaFoldDB" id="G0R2I1"/>
<evidence type="ECO:0000313" key="2">
    <source>
        <dbReference type="EMBL" id="EGR28322.1"/>
    </source>
</evidence>
<feature type="compositionally biased region" description="Basic residues" evidence="1">
    <location>
        <begin position="786"/>
        <end position="796"/>
    </location>
</feature>
<dbReference type="SUPFAM" id="SSF100909">
    <property type="entry name" value="IP3 receptor type 1 binding core, domain 2"/>
    <property type="match status" value="1"/>
</dbReference>
<evidence type="ECO:0000256" key="1">
    <source>
        <dbReference type="SAM" id="MobiDB-lite"/>
    </source>
</evidence>
<dbReference type="Proteomes" id="UP000008983">
    <property type="component" value="Unassembled WGS sequence"/>
</dbReference>
<dbReference type="EC" id="2.7.7.7" evidence="2"/>
<dbReference type="EC" id="3.4.24.69" evidence="2"/>
<dbReference type="PANTHER" id="PTHR13715:SF99">
    <property type="entry name" value="INOSITOL 1,4,5-TRISPHOSPHATE RECEPTOR-LIKE PROTEIN A"/>
    <property type="match status" value="1"/>
</dbReference>
<evidence type="ECO:0000313" key="3">
    <source>
        <dbReference type="Proteomes" id="UP000008983"/>
    </source>
</evidence>